<reference evidence="1 2" key="1">
    <citation type="journal article" date="2015" name="Genome Announc.">
        <title>Expanding the biotechnology potential of lactobacilli through comparative genomics of 213 strains and associated genera.</title>
        <authorList>
            <person name="Sun Z."/>
            <person name="Harris H.M."/>
            <person name="McCann A."/>
            <person name="Guo C."/>
            <person name="Argimon S."/>
            <person name="Zhang W."/>
            <person name="Yang X."/>
            <person name="Jeffery I.B."/>
            <person name="Cooney J.C."/>
            <person name="Kagawa T.F."/>
            <person name="Liu W."/>
            <person name="Song Y."/>
            <person name="Salvetti E."/>
            <person name="Wrobel A."/>
            <person name="Rasinkangas P."/>
            <person name="Parkhill J."/>
            <person name="Rea M.C."/>
            <person name="O'Sullivan O."/>
            <person name="Ritari J."/>
            <person name="Douillard F.P."/>
            <person name="Paul Ross R."/>
            <person name="Yang R."/>
            <person name="Briner A.E."/>
            <person name="Felis G.E."/>
            <person name="de Vos W.M."/>
            <person name="Barrangou R."/>
            <person name="Klaenhammer T.R."/>
            <person name="Caufield P.W."/>
            <person name="Cui Y."/>
            <person name="Zhang H."/>
            <person name="O'Toole P.W."/>
        </authorList>
    </citation>
    <scope>NUCLEOTIDE SEQUENCE [LARGE SCALE GENOMIC DNA]</scope>
    <source>
        <strain evidence="1 2">DSM 24302</strain>
    </source>
</reference>
<dbReference type="InterPro" id="IPR014975">
    <property type="entry name" value="DUF1836"/>
</dbReference>
<comment type="caution">
    <text evidence="1">The sequence shown here is derived from an EMBL/GenBank/DDBJ whole genome shotgun (WGS) entry which is preliminary data.</text>
</comment>
<evidence type="ECO:0000313" key="2">
    <source>
        <dbReference type="Proteomes" id="UP000051256"/>
    </source>
</evidence>
<proteinExistence type="predicted"/>
<accession>A0A0R2CNR8</accession>
<dbReference type="Proteomes" id="UP000051256">
    <property type="component" value="Unassembled WGS sequence"/>
</dbReference>
<dbReference type="RefSeq" id="WP_056978846.1">
    <property type="nucleotide sequence ID" value="NZ_AYZR01000009.1"/>
</dbReference>
<dbReference type="PATRIC" id="fig|1423802.4.peg.1025"/>
<sequence>MSEKERYQAWEAKIKAVELPLWNELPKFELYMDQVTALVNGLLGPLEIDPITPAMINNYVKKKAIMAPVKKKYQTMQIADIILISLLKPTFSLETIRRGMDQVTAKIYPQQAYDNFMKRLTFSLKNINQRNTQALAETNLNDKLLQVAVNTIIDRLESQKLLEIITKPLPKVHDK</sequence>
<protein>
    <submittedName>
        <fullName evidence="1">BS ykrK family protein</fullName>
    </submittedName>
</protein>
<dbReference type="AlphaFoldDB" id="A0A0R2CNR8"/>
<dbReference type="Pfam" id="PF08876">
    <property type="entry name" value="DUF1836"/>
    <property type="match status" value="1"/>
</dbReference>
<name>A0A0R2CNR8_9LACO</name>
<dbReference type="EMBL" id="AYZR01000009">
    <property type="protein sequence ID" value="KRM93345.1"/>
    <property type="molecule type" value="Genomic_DNA"/>
</dbReference>
<organism evidence="1 2">
    <name type="scientific">Lentilactobacillus senioris DSM 24302 = JCM 17472</name>
    <dbReference type="NCBI Taxonomy" id="1423802"/>
    <lineage>
        <taxon>Bacteria</taxon>
        <taxon>Bacillati</taxon>
        <taxon>Bacillota</taxon>
        <taxon>Bacilli</taxon>
        <taxon>Lactobacillales</taxon>
        <taxon>Lactobacillaceae</taxon>
        <taxon>Lentilactobacillus</taxon>
    </lineage>
</organism>
<gene>
    <name evidence="1" type="ORF">FC56_GL001012</name>
</gene>
<evidence type="ECO:0000313" key="1">
    <source>
        <dbReference type="EMBL" id="KRM93345.1"/>
    </source>
</evidence>
<dbReference type="PANTHER" id="PTHR40056:SF1">
    <property type="entry name" value="DUF1836 DOMAIN-CONTAINING PROTEIN"/>
    <property type="match status" value="1"/>
</dbReference>
<dbReference type="PANTHER" id="PTHR40056">
    <property type="entry name" value="HYPOTHETICAL CYTOSOLIC PROTEIN"/>
    <property type="match status" value="1"/>
</dbReference>
<keyword evidence="2" id="KW-1185">Reference proteome</keyword>
<dbReference type="STRING" id="1423802.FC56_GL001012"/>